<protein>
    <submittedName>
        <fullName evidence="1">Uncharacterized protein</fullName>
    </submittedName>
</protein>
<name>A0AAN8AIH1_ELEMC</name>
<reference evidence="1 2" key="1">
    <citation type="journal article" date="2023" name="Genes (Basel)">
        <title>Chromosome-Level Genome Assembly and Circadian Gene Repertoire of the Patagonia Blennie Eleginops maclovinus-The Closest Ancestral Proxy of Antarctic Cryonotothenioids.</title>
        <authorList>
            <person name="Cheng C.C."/>
            <person name="Rivera-Colon A.G."/>
            <person name="Minhas B.F."/>
            <person name="Wilson L."/>
            <person name="Rayamajhi N."/>
            <person name="Vargas-Chacoff L."/>
            <person name="Catchen J.M."/>
        </authorList>
    </citation>
    <scope>NUCLEOTIDE SEQUENCE [LARGE SCALE GENOMIC DNA]</scope>
    <source>
        <strain evidence="1">JMC-PN-2008</strain>
    </source>
</reference>
<sequence length="66" mass="7216">MTKLSACWARGLYIRSRQHLATLHIQKALSQSPVSSGCGRCQACNPLLNPKPRPTCCSWTLAHAVP</sequence>
<comment type="caution">
    <text evidence="1">The sequence shown here is derived from an EMBL/GenBank/DDBJ whole genome shotgun (WGS) entry which is preliminary data.</text>
</comment>
<proteinExistence type="predicted"/>
<organism evidence="1 2">
    <name type="scientific">Eleginops maclovinus</name>
    <name type="common">Patagonian blennie</name>
    <name type="synonym">Eleginus maclovinus</name>
    <dbReference type="NCBI Taxonomy" id="56733"/>
    <lineage>
        <taxon>Eukaryota</taxon>
        <taxon>Metazoa</taxon>
        <taxon>Chordata</taxon>
        <taxon>Craniata</taxon>
        <taxon>Vertebrata</taxon>
        <taxon>Euteleostomi</taxon>
        <taxon>Actinopterygii</taxon>
        <taxon>Neopterygii</taxon>
        <taxon>Teleostei</taxon>
        <taxon>Neoteleostei</taxon>
        <taxon>Acanthomorphata</taxon>
        <taxon>Eupercaria</taxon>
        <taxon>Perciformes</taxon>
        <taxon>Notothenioidei</taxon>
        <taxon>Eleginopidae</taxon>
        <taxon>Eleginops</taxon>
    </lineage>
</organism>
<accession>A0AAN8AIH1</accession>
<dbReference type="AlphaFoldDB" id="A0AAN8AIH1"/>
<dbReference type="EMBL" id="JAUZQC010000017">
    <property type="protein sequence ID" value="KAK5856373.1"/>
    <property type="molecule type" value="Genomic_DNA"/>
</dbReference>
<evidence type="ECO:0000313" key="2">
    <source>
        <dbReference type="Proteomes" id="UP001346869"/>
    </source>
</evidence>
<evidence type="ECO:0000313" key="1">
    <source>
        <dbReference type="EMBL" id="KAK5856373.1"/>
    </source>
</evidence>
<gene>
    <name evidence="1" type="ORF">PBY51_007975</name>
</gene>
<reference evidence="1 2" key="2">
    <citation type="journal article" date="2023" name="Mol. Biol. Evol.">
        <title>Genomics of Secondarily Temperate Adaptation in the Only Non-Antarctic Icefish.</title>
        <authorList>
            <person name="Rivera-Colon A.G."/>
            <person name="Rayamajhi N."/>
            <person name="Minhas B.F."/>
            <person name="Madrigal G."/>
            <person name="Bilyk K.T."/>
            <person name="Yoon V."/>
            <person name="Hune M."/>
            <person name="Gregory S."/>
            <person name="Cheng C.H.C."/>
            <person name="Catchen J.M."/>
        </authorList>
    </citation>
    <scope>NUCLEOTIDE SEQUENCE [LARGE SCALE GENOMIC DNA]</scope>
    <source>
        <strain evidence="1">JMC-PN-2008</strain>
    </source>
</reference>
<dbReference type="Proteomes" id="UP001346869">
    <property type="component" value="Unassembled WGS sequence"/>
</dbReference>
<keyword evidence="2" id="KW-1185">Reference proteome</keyword>